<sequence>MQEELAVVDDDEVWLSWATGYENGFMVDERNAYYDQMSLFYTAGSCYFAIVGFLDWLRYANNLNIFMILAGVAGVISGMKKTRHAADYWDCISVHLYMFEAINLIKQDHGYVGKEELFRISVICFMMGGVLDILGCYLDEAGFGGVGLILMDMLSAFLWLGCALVSLGCSG</sequence>
<reference evidence="2 3" key="2">
    <citation type="journal article" date="2008" name="Nature">
        <title>The Phaeodactylum genome reveals the evolutionary history of diatom genomes.</title>
        <authorList>
            <person name="Bowler C."/>
            <person name="Allen A.E."/>
            <person name="Badger J.H."/>
            <person name="Grimwood J."/>
            <person name="Jabbari K."/>
            <person name="Kuo A."/>
            <person name="Maheswari U."/>
            <person name="Martens C."/>
            <person name="Maumus F."/>
            <person name="Otillar R.P."/>
            <person name="Rayko E."/>
            <person name="Salamov A."/>
            <person name="Vandepoele K."/>
            <person name="Beszteri B."/>
            <person name="Gruber A."/>
            <person name="Heijde M."/>
            <person name="Katinka M."/>
            <person name="Mock T."/>
            <person name="Valentin K."/>
            <person name="Verret F."/>
            <person name="Berges J.A."/>
            <person name="Brownlee C."/>
            <person name="Cadoret J.P."/>
            <person name="Chiovitti A."/>
            <person name="Choi C.J."/>
            <person name="Coesel S."/>
            <person name="De Martino A."/>
            <person name="Detter J.C."/>
            <person name="Durkin C."/>
            <person name="Falciatore A."/>
            <person name="Fournet J."/>
            <person name="Haruta M."/>
            <person name="Huysman M.J."/>
            <person name="Jenkins B.D."/>
            <person name="Jiroutova K."/>
            <person name="Jorgensen R.E."/>
            <person name="Joubert Y."/>
            <person name="Kaplan A."/>
            <person name="Kroger N."/>
            <person name="Kroth P.G."/>
            <person name="La Roche J."/>
            <person name="Lindquist E."/>
            <person name="Lommer M."/>
            <person name="Martin-Jezequel V."/>
            <person name="Lopez P.J."/>
            <person name="Lucas S."/>
            <person name="Mangogna M."/>
            <person name="McGinnis K."/>
            <person name="Medlin L.K."/>
            <person name="Montsant A."/>
            <person name="Oudot-Le Secq M.P."/>
            <person name="Napoli C."/>
            <person name="Obornik M."/>
            <person name="Parker M.S."/>
            <person name="Petit J.L."/>
            <person name="Porcel B.M."/>
            <person name="Poulsen N."/>
            <person name="Robison M."/>
            <person name="Rychlewski L."/>
            <person name="Rynearson T.A."/>
            <person name="Schmutz J."/>
            <person name="Shapiro H."/>
            <person name="Siaut M."/>
            <person name="Stanley M."/>
            <person name="Sussman M.R."/>
            <person name="Taylor A.R."/>
            <person name="Vardi A."/>
            <person name="von Dassow P."/>
            <person name="Vyverman W."/>
            <person name="Willis A."/>
            <person name="Wyrwicz L.S."/>
            <person name="Rokhsar D.S."/>
            <person name="Weissenbach J."/>
            <person name="Armbrust E.V."/>
            <person name="Green B.R."/>
            <person name="Van de Peer Y."/>
            <person name="Grigoriev I.V."/>
        </authorList>
    </citation>
    <scope>NUCLEOTIDE SEQUENCE [LARGE SCALE GENOMIC DNA]</scope>
    <source>
        <strain evidence="2 3">CCMP1335</strain>
    </source>
</reference>
<keyword evidence="1" id="KW-0472">Membrane</keyword>
<protein>
    <recommendedName>
        <fullName evidence="4">Transmembrane protein</fullName>
    </recommendedName>
</protein>
<evidence type="ECO:0000313" key="2">
    <source>
        <dbReference type="EMBL" id="EED92593.1"/>
    </source>
</evidence>
<feature type="transmembrane region" description="Helical" evidence="1">
    <location>
        <begin position="63"/>
        <end position="79"/>
    </location>
</feature>
<keyword evidence="1" id="KW-1133">Transmembrane helix</keyword>
<accession>B8C3N2</accession>
<organism evidence="2 3">
    <name type="scientific">Thalassiosira pseudonana</name>
    <name type="common">Marine diatom</name>
    <name type="synonym">Cyclotella nana</name>
    <dbReference type="NCBI Taxonomy" id="35128"/>
    <lineage>
        <taxon>Eukaryota</taxon>
        <taxon>Sar</taxon>
        <taxon>Stramenopiles</taxon>
        <taxon>Ochrophyta</taxon>
        <taxon>Bacillariophyta</taxon>
        <taxon>Coscinodiscophyceae</taxon>
        <taxon>Thalassiosirophycidae</taxon>
        <taxon>Thalassiosirales</taxon>
        <taxon>Thalassiosiraceae</taxon>
        <taxon>Thalassiosira</taxon>
    </lineage>
</organism>
<proteinExistence type="predicted"/>
<evidence type="ECO:0008006" key="4">
    <source>
        <dbReference type="Google" id="ProtNLM"/>
    </source>
</evidence>
<dbReference type="InParanoid" id="B8C3N2"/>
<evidence type="ECO:0000256" key="1">
    <source>
        <dbReference type="SAM" id="Phobius"/>
    </source>
</evidence>
<keyword evidence="3" id="KW-1185">Reference proteome</keyword>
<keyword evidence="1" id="KW-0812">Transmembrane</keyword>
<feature type="transmembrane region" description="Helical" evidence="1">
    <location>
        <begin position="39"/>
        <end position="57"/>
    </location>
</feature>
<dbReference type="Proteomes" id="UP000001449">
    <property type="component" value="Chromosome 5"/>
</dbReference>
<evidence type="ECO:0000313" key="3">
    <source>
        <dbReference type="Proteomes" id="UP000001449"/>
    </source>
</evidence>
<dbReference type="HOGENOM" id="CLU_1566042_0_0_1"/>
<dbReference type="GeneID" id="7444868"/>
<name>B8C3N2_THAPS</name>
<feature type="transmembrane region" description="Helical" evidence="1">
    <location>
        <begin position="117"/>
        <end position="138"/>
    </location>
</feature>
<reference evidence="2 3" key="1">
    <citation type="journal article" date="2004" name="Science">
        <title>The genome of the diatom Thalassiosira pseudonana: ecology, evolution, and metabolism.</title>
        <authorList>
            <person name="Armbrust E.V."/>
            <person name="Berges J.A."/>
            <person name="Bowler C."/>
            <person name="Green B.R."/>
            <person name="Martinez D."/>
            <person name="Putnam N.H."/>
            <person name="Zhou S."/>
            <person name="Allen A.E."/>
            <person name="Apt K.E."/>
            <person name="Bechner M."/>
            <person name="Brzezinski M.A."/>
            <person name="Chaal B.K."/>
            <person name="Chiovitti A."/>
            <person name="Davis A.K."/>
            <person name="Demarest M.S."/>
            <person name="Detter J.C."/>
            <person name="Glavina T."/>
            <person name="Goodstein D."/>
            <person name="Hadi M.Z."/>
            <person name="Hellsten U."/>
            <person name="Hildebrand M."/>
            <person name="Jenkins B.D."/>
            <person name="Jurka J."/>
            <person name="Kapitonov V.V."/>
            <person name="Kroger N."/>
            <person name="Lau W.W."/>
            <person name="Lane T.W."/>
            <person name="Larimer F.W."/>
            <person name="Lippmeier J.C."/>
            <person name="Lucas S."/>
            <person name="Medina M."/>
            <person name="Montsant A."/>
            <person name="Obornik M."/>
            <person name="Parker M.S."/>
            <person name="Palenik B."/>
            <person name="Pazour G.J."/>
            <person name="Richardson P.M."/>
            <person name="Rynearson T.A."/>
            <person name="Saito M.A."/>
            <person name="Schwartz D.C."/>
            <person name="Thamatrakoln K."/>
            <person name="Valentin K."/>
            <person name="Vardi A."/>
            <person name="Wilkerson F.P."/>
            <person name="Rokhsar D.S."/>
        </authorList>
    </citation>
    <scope>NUCLEOTIDE SEQUENCE [LARGE SCALE GENOMIC DNA]</scope>
    <source>
        <strain evidence="2 3">CCMP1335</strain>
    </source>
</reference>
<dbReference type="EMBL" id="CM000642">
    <property type="protein sequence ID" value="EED92593.1"/>
    <property type="molecule type" value="Genomic_DNA"/>
</dbReference>
<dbReference type="AlphaFoldDB" id="B8C3N2"/>
<dbReference type="PaxDb" id="35128-Thaps5701"/>
<dbReference type="KEGG" id="tps:THAPSDRAFT_5701"/>
<dbReference type="RefSeq" id="XP_002290841.1">
    <property type="nucleotide sequence ID" value="XM_002290805.1"/>
</dbReference>
<gene>
    <name evidence="2" type="ORF">THAPSDRAFT_5701</name>
</gene>
<feature type="transmembrane region" description="Helical" evidence="1">
    <location>
        <begin position="145"/>
        <end position="167"/>
    </location>
</feature>